<sequence>MLNKRQERIISIFYENKEWITGKELARLLGVSDRTIRSDIDAINKNFQEELIQSNIRMGYFLNIDKYNQIYIETPKDIPQTPAQRCTYLIQQLLIHEEGINLTFLQEDIYVSGYSIENDIKKVRKTLEKYSHLKLVRSKNYIYLKGDEIEKRKLYKELLSNETQGNFLNLNKLAMFYKDFDLVKATDILVNVLKNHQYVIKETMFPMLILHVGISIERMLNCQFYTTERKNQALLQSIEYKIASEYFERLMEFIPIEIHEDEICLLALLFSNKSGQYQPKHLFIDENHIDIDELLQNVVTPIEKKLHVQFHEDEDFMAGLKMHLQGLIERYQQNINADNLFIHDIKRNYPLVFEMGVSVGNALEECLNIHINESEMGFIALHFGAAYERLNRNSKFKVVMIIPYDQNFSTLGQKKVESTFSERLEIVETLPLFEEAKVLALNPDLLITMTPLSHELDILTIQVSMFINNEDESIIFQALSKLEKKRFQIVFNQKISQLINPQYFYVDLDKRSSQEVIEYLCDELYSGGVVNKFFKKGVLKREEMSPTSFAYSFATPHSFGDYVNTPTVSVALLKNPIDWGSFKVKLVILLAINEGDHEVLKMFFDWLSQAIGEAGHFSDLLESRDYNEFICKITKEKK</sequence>
<dbReference type="Pfam" id="PF05043">
    <property type="entry name" value="Mga"/>
    <property type="match status" value="1"/>
</dbReference>
<name>E7G8B8_9FIRM</name>
<keyword evidence="4" id="KW-0804">Transcription</keyword>
<dbReference type="InterPro" id="IPR011608">
    <property type="entry name" value="PRD"/>
</dbReference>
<dbReference type="InterPro" id="IPR036634">
    <property type="entry name" value="PRD_sf"/>
</dbReference>
<accession>E7G8B8</accession>
<dbReference type="InterPro" id="IPR013196">
    <property type="entry name" value="HTH_11"/>
</dbReference>
<feature type="domain" description="PRD" evidence="6">
    <location>
        <begin position="177"/>
        <end position="280"/>
    </location>
</feature>
<evidence type="ECO:0000259" key="6">
    <source>
        <dbReference type="PROSITE" id="PS51372"/>
    </source>
</evidence>
<evidence type="ECO:0000259" key="5">
    <source>
        <dbReference type="PROSITE" id="PS51094"/>
    </source>
</evidence>
<proteinExistence type="predicted"/>
<dbReference type="AlphaFoldDB" id="E7G8B8"/>
<evidence type="ECO:0000313" key="8">
    <source>
        <dbReference type="Proteomes" id="UP000003157"/>
    </source>
</evidence>
<dbReference type="InterPro" id="IPR002178">
    <property type="entry name" value="PTS_EIIA_type-2_dom"/>
</dbReference>
<feature type="domain" description="PTS EIIA type-2" evidence="5">
    <location>
        <begin position="497"/>
        <end position="637"/>
    </location>
</feature>
<evidence type="ECO:0000313" key="7">
    <source>
        <dbReference type="EMBL" id="EFW05735.1"/>
    </source>
</evidence>
<keyword evidence="3" id="KW-0010">Activator</keyword>
<dbReference type="SUPFAM" id="SSF63520">
    <property type="entry name" value="PTS-regulatory domain, PRD"/>
    <property type="match status" value="2"/>
</dbReference>
<feature type="domain" description="PRD" evidence="6">
    <location>
        <begin position="286"/>
        <end position="393"/>
    </location>
</feature>
<dbReference type="PANTHER" id="PTHR30185:SF12">
    <property type="entry name" value="TRANSCRIPTIONAL REGULATOR MANR"/>
    <property type="match status" value="1"/>
</dbReference>
<reference evidence="7 8" key="1">
    <citation type="submission" date="2010-12" db="EMBL/GenBank/DDBJ databases">
        <title>The Genome Sequence of Coprobacillus sp. strain 29_1.</title>
        <authorList>
            <consortium name="The Broad Institute Genome Sequencing Platform"/>
            <person name="Earl A."/>
            <person name="Ward D."/>
            <person name="Feldgarden M."/>
            <person name="Gevers D."/>
            <person name="Daigneault M."/>
            <person name="Sibley C.D."/>
            <person name="White A."/>
            <person name="Strauss J."/>
            <person name="Allen-Vercoe E."/>
            <person name="Young S.K."/>
            <person name="Zeng Q."/>
            <person name="Gargeya S."/>
            <person name="Fitzgerald M."/>
            <person name="Haas B."/>
            <person name="Abouelleil A."/>
            <person name="Alvarado L."/>
            <person name="Arachchi H.M."/>
            <person name="Berlin A."/>
            <person name="Brown A."/>
            <person name="Chapman S.B."/>
            <person name="Chen Z."/>
            <person name="Dunbar C."/>
            <person name="Freedman E."/>
            <person name="Gearin G."/>
            <person name="Gellesch M."/>
            <person name="Goldberg J."/>
            <person name="Griggs A."/>
            <person name="Gujja S."/>
            <person name="Heilman E."/>
            <person name="Heiman D."/>
            <person name="Howarth C."/>
            <person name="Larson L."/>
            <person name="Lui A."/>
            <person name="MacDonald P.J.P."/>
            <person name="Mehta T."/>
            <person name="Montmayeur A."/>
            <person name="Murphy C."/>
            <person name="Neiman D."/>
            <person name="Pearson M."/>
            <person name="Priest M."/>
            <person name="Roberts A."/>
            <person name="Saif S."/>
            <person name="Shea T."/>
            <person name="Shenoy N."/>
            <person name="Sisk P."/>
            <person name="Stolte C."/>
            <person name="Sykes S."/>
            <person name="White J."/>
            <person name="Yandava C."/>
            <person name="Nusbaum C."/>
            <person name="Birren B."/>
        </authorList>
    </citation>
    <scope>NUCLEOTIDE SEQUENCE [LARGE SCALE GENOMIC DNA]</scope>
    <source>
        <strain evidence="7 8">29_1</strain>
    </source>
</reference>
<dbReference type="SUPFAM" id="SSF55804">
    <property type="entry name" value="Phoshotransferase/anion transport protein"/>
    <property type="match status" value="1"/>
</dbReference>
<dbReference type="PANTHER" id="PTHR30185">
    <property type="entry name" value="CRYPTIC BETA-GLUCOSIDE BGL OPERON ANTITERMINATOR"/>
    <property type="match status" value="1"/>
</dbReference>
<organism evidence="7 8">
    <name type="scientific">Coprobacillus cateniformis</name>
    <dbReference type="NCBI Taxonomy" id="100884"/>
    <lineage>
        <taxon>Bacteria</taxon>
        <taxon>Bacillati</taxon>
        <taxon>Bacillota</taxon>
        <taxon>Erysipelotrichia</taxon>
        <taxon>Erysipelotrichales</taxon>
        <taxon>Coprobacillaceae</taxon>
        <taxon>Coprobacillus</taxon>
    </lineage>
</organism>
<dbReference type="InterPro" id="IPR036390">
    <property type="entry name" value="WH_DNA-bd_sf"/>
</dbReference>
<dbReference type="Pfam" id="PF08279">
    <property type="entry name" value="HTH_11"/>
    <property type="match status" value="1"/>
</dbReference>
<evidence type="ECO:0000256" key="1">
    <source>
        <dbReference type="ARBA" id="ARBA00022737"/>
    </source>
</evidence>
<dbReference type="SUPFAM" id="SSF46785">
    <property type="entry name" value="Winged helix' DNA-binding domain"/>
    <property type="match status" value="1"/>
</dbReference>
<dbReference type="Pfam" id="PF00874">
    <property type="entry name" value="PRD"/>
    <property type="match status" value="2"/>
</dbReference>
<dbReference type="Proteomes" id="UP000003157">
    <property type="component" value="Unassembled WGS sequence"/>
</dbReference>
<dbReference type="InterPro" id="IPR016152">
    <property type="entry name" value="PTrfase/Anion_transptr"/>
</dbReference>
<dbReference type="Gene3D" id="3.40.930.10">
    <property type="entry name" value="Mannitol-specific EII, Chain A"/>
    <property type="match status" value="1"/>
</dbReference>
<gene>
    <name evidence="7" type="ORF">HMPREF9488_01006</name>
</gene>
<dbReference type="EMBL" id="ADKX01000016">
    <property type="protein sequence ID" value="EFW05735.1"/>
    <property type="molecule type" value="Genomic_DNA"/>
</dbReference>
<protein>
    <submittedName>
        <fullName evidence="7">Uncharacterized protein</fullName>
    </submittedName>
</protein>
<dbReference type="InterPro" id="IPR007737">
    <property type="entry name" value="Mga_HTH"/>
</dbReference>
<keyword evidence="1" id="KW-0677">Repeat</keyword>
<dbReference type="eggNOG" id="COG3711">
    <property type="taxonomic scope" value="Bacteria"/>
</dbReference>
<dbReference type="Pfam" id="PF00359">
    <property type="entry name" value="PTS_EIIA_2"/>
    <property type="match status" value="1"/>
</dbReference>
<dbReference type="HOGENOM" id="CLU_013442_5_2_9"/>
<dbReference type="GO" id="GO:0006355">
    <property type="term" value="P:regulation of DNA-templated transcription"/>
    <property type="evidence" value="ECO:0007669"/>
    <property type="project" value="InterPro"/>
</dbReference>
<keyword evidence="2" id="KW-0805">Transcription regulation</keyword>
<dbReference type="Gene3D" id="1.10.1790.10">
    <property type="entry name" value="PRD domain"/>
    <property type="match status" value="2"/>
</dbReference>
<dbReference type="PROSITE" id="PS51094">
    <property type="entry name" value="PTS_EIIA_TYPE_2"/>
    <property type="match status" value="1"/>
</dbReference>
<dbReference type="Gene3D" id="1.10.10.10">
    <property type="entry name" value="Winged helix-like DNA-binding domain superfamily/Winged helix DNA-binding domain"/>
    <property type="match status" value="2"/>
</dbReference>
<dbReference type="InterPro" id="IPR050661">
    <property type="entry name" value="BglG_antiterminators"/>
</dbReference>
<dbReference type="STRING" id="100884.GCA_000269565_02853"/>
<evidence type="ECO:0000256" key="4">
    <source>
        <dbReference type="ARBA" id="ARBA00023163"/>
    </source>
</evidence>
<dbReference type="OrthoDB" id="3175596at2"/>
<dbReference type="InterPro" id="IPR036388">
    <property type="entry name" value="WH-like_DNA-bd_sf"/>
</dbReference>
<evidence type="ECO:0000256" key="2">
    <source>
        <dbReference type="ARBA" id="ARBA00023015"/>
    </source>
</evidence>
<dbReference type="PROSITE" id="PS51372">
    <property type="entry name" value="PRD_2"/>
    <property type="match status" value="2"/>
</dbReference>
<dbReference type="eggNOG" id="COG1762">
    <property type="taxonomic scope" value="Bacteria"/>
</dbReference>
<dbReference type="RefSeq" id="WP_008788122.1">
    <property type="nucleotide sequence ID" value="NZ_AKCB01000002.1"/>
</dbReference>
<dbReference type="GeneID" id="78230656"/>
<keyword evidence="8" id="KW-1185">Reference proteome</keyword>
<comment type="caution">
    <text evidence="7">The sequence shown here is derived from an EMBL/GenBank/DDBJ whole genome shotgun (WGS) entry which is preliminary data.</text>
</comment>
<evidence type="ECO:0000256" key="3">
    <source>
        <dbReference type="ARBA" id="ARBA00023159"/>
    </source>
</evidence>